<evidence type="ECO:0000313" key="1">
    <source>
        <dbReference type="EMBL" id="TEY44022.1"/>
    </source>
</evidence>
<proteinExistence type="predicted"/>
<gene>
    <name evidence="1" type="ORF">BOTCAL_0355g00030</name>
</gene>
<accession>A0A4Y8CSA6</accession>
<protein>
    <submittedName>
        <fullName evidence="1">Uncharacterized protein</fullName>
    </submittedName>
</protein>
<sequence length="150" mass="16496">MSHSESVSSSQIPQAELAPELLDTLDFKRSKWTTSSNNTDPFDTVPLKTTSGPSIPGTFLKSKKVTILPRTLFLLLSQSRVSSTRLSILPETPFLSPNIYFGLSPNCRLGYLVVATDYTSLGAEVQFEPLQSIMLRKTSRFVLGALQSVL</sequence>
<organism evidence="1 2">
    <name type="scientific">Botryotinia calthae</name>
    <dbReference type="NCBI Taxonomy" id="38488"/>
    <lineage>
        <taxon>Eukaryota</taxon>
        <taxon>Fungi</taxon>
        <taxon>Dikarya</taxon>
        <taxon>Ascomycota</taxon>
        <taxon>Pezizomycotina</taxon>
        <taxon>Leotiomycetes</taxon>
        <taxon>Helotiales</taxon>
        <taxon>Sclerotiniaceae</taxon>
        <taxon>Botryotinia</taxon>
    </lineage>
</organism>
<dbReference type="Proteomes" id="UP000297299">
    <property type="component" value="Unassembled WGS sequence"/>
</dbReference>
<keyword evidence="2" id="KW-1185">Reference proteome</keyword>
<dbReference type="AlphaFoldDB" id="A0A4Y8CSA6"/>
<comment type="caution">
    <text evidence="1">The sequence shown here is derived from an EMBL/GenBank/DDBJ whole genome shotgun (WGS) entry which is preliminary data.</text>
</comment>
<dbReference type="EMBL" id="PHWZ01000354">
    <property type="protein sequence ID" value="TEY44022.1"/>
    <property type="molecule type" value="Genomic_DNA"/>
</dbReference>
<evidence type="ECO:0000313" key="2">
    <source>
        <dbReference type="Proteomes" id="UP000297299"/>
    </source>
</evidence>
<reference evidence="1 2" key="1">
    <citation type="submission" date="2017-11" db="EMBL/GenBank/DDBJ databases">
        <title>Comparative genomics of Botrytis spp.</title>
        <authorList>
            <person name="Valero-Jimenez C.A."/>
            <person name="Tapia P."/>
            <person name="Veloso J."/>
            <person name="Silva-Moreno E."/>
            <person name="Staats M."/>
            <person name="Valdes J.H."/>
            <person name="Van Kan J.A.L."/>
        </authorList>
    </citation>
    <scope>NUCLEOTIDE SEQUENCE [LARGE SCALE GENOMIC DNA]</scope>
    <source>
        <strain evidence="1 2">MUCL2830</strain>
    </source>
</reference>
<name>A0A4Y8CSA6_9HELO</name>